<organism evidence="2 3">
    <name type="scientific">Liquorilactobacillus uvarum DSM 19971</name>
    <dbReference type="NCBI Taxonomy" id="1423812"/>
    <lineage>
        <taxon>Bacteria</taxon>
        <taxon>Bacillati</taxon>
        <taxon>Bacillota</taxon>
        <taxon>Bacilli</taxon>
        <taxon>Lactobacillales</taxon>
        <taxon>Lactobacillaceae</taxon>
        <taxon>Liquorilactobacillus</taxon>
    </lineage>
</organism>
<dbReference type="EMBL" id="AZEG01000004">
    <property type="protein sequence ID" value="KRL38541.1"/>
    <property type="molecule type" value="Genomic_DNA"/>
</dbReference>
<comment type="caution">
    <text evidence="2">The sequence shown here is derived from an EMBL/GenBank/DDBJ whole genome shotgun (WGS) entry which is preliminary data.</text>
</comment>
<dbReference type="AlphaFoldDB" id="A0A0R1Q1I4"/>
<feature type="transmembrane region" description="Helical" evidence="1">
    <location>
        <begin position="172"/>
        <end position="190"/>
    </location>
</feature>
<reference evidence="2 3" key="1">
    <citation type="journal article" date="2015" name="Genome Announc.">
        <title>Expanding the biotechnology potential of lactobacilli through comparative genomics of 213 strains and associated genera.</title>
        <authorList>
            <person name="Sun Z."/>
            <person name="Harris H.M."/>
            <person name="McCann A."/>
            <person name="Guo C."/>
            <person name="Argimon S."/>
            <person name="Zhang W."/>
            <person name="Yang X."/>
            <person name="Jeffery I.B."/>
            <person name="Cooney J.C."/>
            <person name="Kagawa T.F."/>
            <person name="Liu W."/>
            <person name="Song Y."/>
            <person name="Salvetti E."/>
            <person name="Wrobel A."/>
            <person name="Rasinkangas P."/>
            <person name="Parkhill J."/>
            <person name="Rea M.C."/>
            <person name="O'Sullivan O."/>
            <person name="Ritari J."/>
            <person name="Douillard F.P."/>
            <person name="Paul Ross R."/>
            <person name="Yang R."/>
            <person name="Briner A.E."/>
            <person name="Felis G.E."/>
            <person name="de Vos W.M."/>
            <person name="Barrangou R."/>
            <person name="Klaenhammer T.R."/>
            <person name="Caufield P.W."/>
            <person name="Cui Y."/>
            <person name="Zhang H."/>
            <person name="O'Toole P.W."/>
        </authorList>
    </citation>
    <scope>NUCLEOTIDE SEQUENCE [LARGE SCALE GENOMIC DNA]</scope>
    <source>
        <strain evidence="2 3">DSM 19971</strain>
    </source>
</reference>
<dbReference type="Proteomes" id="UP000051155">
    <property type="component" value="Unassembled WGS sequence"/>
</dbReference>
<feature type="transmembrane region" description="Helical" evidence="1">
    <location>
        <begin position="304"/>
        <end position="322"/>
    </location>
</feature>
<evidence type="ECO:0000256" key="1">
    <source>
        <dbReference type="SAM" id="Phobius"/>
    </source>
</evidence>
<feature type="transmembrane region" description="Helical" evidence="1">
    <location>
        <begin position="111"/>
        <end position="134"/>
    </location>
</feature>
<evidence type="ECO:0000313" key="3">
    <source>
        <dbReference type="Proteomes" id="UP000051155"/>
    </source>
</evidence>
<proteinExistence type="predicted"/>
<protein>
    <recommendedName>
        <fullName evidence="4">YfhO family protein</fullName>
    </recommendedName>
</protein>
<dbReference type="RefSeq" id="WP_235807698.1">
    <property type="nucleotide sequence ID" value="NZ_AZEG01000004.1"/>
</dbReference>
<feature type="transmembrane region" description="Helical" evidence="1">
    <location>
        <begin position="334"/>
        <end position="352"/>
    </location>
</feature>
<gene>
    <name evidence="2" type="ORF">FD20_GL001748</name>
</gene>
<evidence type="ECO:0000313" key="2">
    <source>
        <dbReference type="EMBL" id="KRL38541.1"/>
    </source>
</evidence>
<sequence>MKEVILHMLVQFLKKEKFRWLKLSLLYLILSFLLTFPLLTTPGFFGGWDQSFHLNRIVDLTANLRHLHPISFINTTAFSQIGLAVNTFYPYLTLLPFAILHLIIPNLTLSVNLGLTALLFTNFVCAHIAMTRFTKLAYQDNSVNRPIIFAIAYGLSGYYIFNLIVRFDLGECLVMIILPIFAVGLYDILLGDWQRWYWFVFSATTIAYSHLLSTVIIAFITVIIVLCSFFKMDHRRQRLLTLCKSSLFILINTLFLLIPLITTASKVDVTSPKLGSLSKQAMSGFSAFVLSTGNVINPKEATHGVNLGIIILASILICTICFKRLSKFGKKMYVCGMFAFFLCTFFFPWKLFDHTPIRILQHPWRLLIFVNLFMAGCLSDYLTQLNKRTWQIVSLILMITVTFSTIFIYTSRTELKYPTSRLEKLTMQTKYMDYEPVKSHSYLSKIEKHQGTIDGRKYVFNKRTPLPDGMLYHIPLASHEQKLDVPFLDYGNLTVSAQNIRLPSHVSKRGTLCFSLPANSDSISIHYQTPVSFKIAAAISFSGILFYFYLWFKFRIKE</sequence>
<feature type="transmembrane region" description="Helical" evidence="1">
    <location>
        <begin position="88"/>
        <end position="104"/>
    </location>
</feature>
<dbReference type="STRING" id="1423812.FD20_GL001748"/>
<feature type="transmembrane region" description="Helical" evidence="1">
    <location>
        <begin position="146"/>
        <end position="165"/>
    </location>
</feature>
<keyword evidence="3" id="KW-1185">Reference proteome</keyword>
<keyword evidence="1" id="KW-0472">Membrane</keyword>
<keyword evidence="1" id="KW-0812">Transmembrane</keyword>
<evidence type="ECO:0008006" key="4">
    <source>
        <dbReference type="Google" id="ProtNLM"/>
    </source>
</evidence>
<feature type="transmembrane region" description="Helical" evidence="1">
    <location>
        <begin position="390"/>
        <end position="410"/>
    </location>
</feature>
<accession>A0A0R1Q1I4</accession>
<keyword evidence="1" id="KW-1133">Transmembrane helix</keyword>
<feature type="transmembrane region" description="Helical" evidence="1">
    <location>
        <begin position="239"/>
        <end position="261"/>
    </location>
</feature>
<feature type="transmembrane region" description="Helical" evidence="1">
    <location>
        <begin position="20"/>
        <end position="39"/>
    </location>
</feature>
<name>A0A0R1Q1I4_9LACO</name>
<feature type="transmembrane region" description="Helical" evidence="1">
    <location>
        <begin position="531"/>
        <end position="552"/>
    </location>
</feature>
<feature type="transmembrane region" description="Helical" evidence="1">
    <location>
        <begin position="196"/>
        <end position="227"/>
    </location>
</feature>
<feature type="transmembrane region" description="Helical" evidence="1">
    <location>
        <begin position="364"/>
        <end position="383"/>
    </location>
</feature>
<dbReference type="PATRIC" id="fig|1423812.3.peg.1860"/>